<evidence type="ECO:0000313" key="1">
    <source>
        <dbReference type="EMBL" id="OMJ66310.1"/>
    </source>
</evidence>
<protein>
    <submittedName>
        <fullName evidence="1">Uncharacterized protein</fullName>
    </submittedName>
</protein>
<comment type="caution">
    <text evidence="1">The sequence shown here is derived from an EMBL/GenBank/DDBJ whole genome shotgun (WGS) entry which is preliminary data.</text>
</comment>
<dbReference type="EMBL" id="MPUH01001753">
    <property type="protein sequence ID" value="OMJ66310.1"/>
    <property type="molecule type" value="Genomic_DNA"/>
</dbReference>
<dbReference type="Proteomes" id="UP000187209">
    <property type="component" value="Unassembled WGS sequence"/>
</dbReference>
<accession>A0A1R2API7</accession>
<organism evidence="1 2">
    <name type="scientific">Stentor coeruleus</name>
    <dbReference type="NCBI Taxonomy" id="5963"/>
    <lineage>
        <taxon>Eukaryota</taxon>
        <taxon>Sar</taxon>
        <taxon>Alveolata</taxon>
        <taxon>Ciliophora</taxon>
        <taxon>Postciliodesmatophora</taxon>
        <taxon>Heterotrichea</taxon>
        <taxon>Heterotrichida</taxon>
        <taxon>Stentoridae</taxon>
        <taxon>Stentor</taxon>
    </lineage>
</organism>
<gene>
    <name evidence="1" type="ORF">SteCoe_36884</name>
</gene>
<reference evidence="1 2" key="1">
    <citation type="submission" date="2016-11" db="EMBL/GenBank/DDBJ databases">
        <title>The macronuclear genome of Stentor coeruleus: a giant cell with tiny introns.</title>
        <authorList>
            <person name="Slabodnick M."/>
            <person name="Ruby J.G."/>
            <person name="Reiff S.B."/>
            <person name="Swart E.C."/>
            <person name="Gosai S."/>
            <person name="Prabakaran S."/>
            <person name="Witkowska E."/>
            <person name="Larue G.E."/>
            <person name="Fisher S."/>
            <person name="Freeman R.M."/>
            <person name="Gunawardena J."/>
            <person name="Chu W."/>
            <person name="Stover N.A."/>
            <person name="Gregory B.D."/>
            <person name="Nowacki M."/>
            <person name="Derisi J."/>
            <person name="Roy S.W."/>
            <person name="Marshall W.F."/>
            <person name="Sood P."/>
        </authorList>
    </citation>
    <scope>NUCLEOTIDE SEQUENCE [LARGE SCALE GENOMIC DNA]</scope>
    <source>
        <strain evidence="1">WM001</strain>
    </source>
</reference>
<keyword evidence="2" id="KW-1185">Reference proteome</keyword>
<dbReference type="AlphaFoldDB" id="A0A1R2API7"/>
<sequence length="72" mass="8736">MRSNALAMRRDRRILRSKVYLLLKESSKNQKYFNILEQNLNEKELEDVFEDAFYFVPFPDKLQPIKQHSLTM</sequence>
<dbReference type="OrthoDB" id="10637724at2759"/>
<proteinExistence type="predicted"/>
<evidence type="ECO:0000313" key="2">
    <source>
        <dbReference type="Proteomes" id="UP000187209"/>
    </source>
</evidence>
<name>A0A1R2API7_9CILI</name>